<dbReference type="Gene3D" id="1.10.1510.10">
    <property type="entry name" value="Uncharacterised protein YqeY/AIM41 PF09424, N-terminal domain"/>
    <property type="match status" value="1"/>
</dbReference>
<dbReference type="OrthoDB" id="538640at2759"/>
<comment type="subcellular location">
    <subcellularLocation>
        <location evidence="1">Mitochondrion</location>
    </subcellularLocation>
</comment>
<keyword evidence="4" id="KW-1185">Reference proteome</keyword>
<evidence type="ECO:0000313" key="4">
    <source>
        <dbReference type="Proteomes" id="UP000703661"/>
    </source>
</evidence>
<evidence type="ECO:0000256" key="2">
    <source>
        <dbReference type="SAM" id="MobiDB-lite"/>
    </source>
</evidence>
<dbReference type="PANTHER" id="PTHR28055">
    <property type="entry name" value="ALTERED INHERITANCE OF MITOCHONDRIA PROTEIN 41, MITOCHONDRIAL"/>
    <property type="match status" value="1"/>
</dbReference>
<comment type="caution">
    <text evidence="3">The sequence shown here is derived from an EMBL/GenBank/DDBJ whole genome shotgun (WGS) entry which is preliminary data.</text>
</comment>
<gene>
    <name evidence="1" type="primary">AIM41</name>
    <name evidence="3" type="ORF">BGZ80_011574</name>
</gene>
<organism evidence="3 4">
    <name type="scientific">Entomortierella chlamydospora</name>
    <dbReference type="NCBI Taxonomy" id="101097"/>
    <lineage>
        <taxon>Eukaryota</taxon>
        <taxon>Fungi</taxon>
        <taxon>Fungi incertae sedis</taxon>
        <taxon>Mucoromycota</taxon>
        <taxon>Mortierellomycotina</taxon>
        <taxon>Mortierellomycetes</taxon>
        <taxon>Mortierellales</taxon>
        <taxon>Mortierellaceae</taxon>
        <taxon>Entomortierella</taxon>
    </lineage>
</organism>
<dbReference type="SUPFAM" id="SSF89095">
    <property type="entry name" value="GatB/YqeY motif"/>
    <property type="match status" value="1"/>
</dbReference>
<dbReference type="InterPro" id="IPR019004">
    <property type="entry name" value="YqeY/Aim41"/>
</dbReference>
<dbReference type="InterPro" id="IPR042184">
    <property type="entry name" value="YqeY/Aim41_N"/>
</dbReference>
<dbReference type="AlphaFoldDB" id="A0A9P6SZ65"/>
<dbReference type="PANTHER" id="PTHR28055:SF1">
    <property type="entry name" value="ALTERED INHERITANCE OF MITOCHONDRIA PROTEIN 41, MITOCHONDRIAL"/>
    <property type="match status" value="1"/>
</dbReference>
<dbReference type="InterPro" id="IPR003789">
    <property type="entry name" value="Asn/Gln_tRNA_amidoTrase-B-like"/>
</dbReference>
<name>A0A9P6SZ65_9FUNG</name>
<evidence type="ECO:0000256" key="1">
    <source>
        <dbReference type="RuleBase" id="RU365099"/>
    </source>
</evidence>
<sequence length="289" mass="32070">MFARTFTAARALAQVRSSAAGPSARLFYTTEAAPATPQLLVRLKADVKDAMRAKDKERLAVVKGILSDLTYLEKSPQAPAQVNDSVIQVLIQKSIKRREESILNYKNAGRPEQAAQEQKEIEMLTVYLPSAMTEQEIEEEVRKVIKEQGATGPKDMGKVMKELGGLDPARAPKKTLALIKLVFSISSFSTISKNKGNKVSILKRLKPLRRSNVNLAEGTGPIPEIDPDQLTRTNEERAPKMQLGEPSLWEVRRLSPDLGVIPPLEHPIPFRKSHLYDSNVKIVDLTTGR</sequence>
<accession>A0A9P6SZ65</accession>
<reference evidence="3" key="1">
    <citation type="journal article" date="2020" name="Fungal Divers.">
        <title>Resolving the Mortierellaceae phylogeny through synthesis of multi-gene phylogenetics and phylogenomics.</title>
        <authorList>
            <person name="Vandepol N."/>
            <person name="Liber J."/>
            <person name="Desiro A."/>
            <person name="Na H."/>
            <person name="Kennedy M."/>
            <person name="Barry K."/>
            <person name="Grigoriev I.V."/>
            <person name="Miller A.N."/>
            <person name="O'Donnell K."/>
            <person name="Stajich J.E."/>
            <person name="Bonito G."/>
        </authorList>
    </citation>
    <scope>NUCLEOTIDE SEQUENCE</scope>
    <source>
        <strain evidence="3">NRRL 2769</strain>
    </source>
</reference>
<dbReference type="Proteomes" id="UP000703661">
    <property type="component" value="Unassembled WGS sequence"/>
</dbReference>
<keyword evidence="1" id="KW-0496">Mitochondrion</keyword>
<dbReference type="InterPro" id="IPR023168">
    <property type="entry name" value="GatB_Yqey_C_2"/>
</dbReference>
<feature type="region of interest" description="Disordered" evidence="2">
    <location>
        <begin position="214"/>
        <end position="237"/>
    </location>
</feature>
<dbReference type="Gene3D" id="1.10.10.410">
    <property type="match status" value="1"/>
</dbReference>
<proteinExistence type="inferred from homology"/>
<dbReference type="GO" id="GO:0016884">
    <property type="term" value="F:carbon-nitrogen ligase activity, with glutamine as amido-N-donor"/>
    <property type="evidence" value="ECO:0007669"/>
    <property type="project" value="UniProtKB-UniRule"/>
</dbReference>
<comment type="similarity">
    <text evidence="1">Belongs to the AIM41 family.</text>
</comment>
<dbReference type="EMBL" id="JAAAID010000949">
    <property type="protein sequence ID" value="KAG0012684.1"/>
    <property type="molecule type" value="Genomic_DNA"/>
</dbReference>
<dbReference type="GO" id="GO:0005739">
    <property type="term" value="C:mitochondrion"/>
    <property type="evidence" value="ECO:0007669"/>
    <property type="project" value="UniProtKB-SubCell"/>
</dbReference>
<evidence type="ECO:0000313" key="3">
    <source>
        <dbReference type="EMBL" id="KAG0012684.1"/>
    </source>
</evidence>
<protein>
    <recommendedName>
        <fullName evidence="1">Altered inheritance of mitochondria protein 41</fullName>
    </recommendedName>
</protein>
<dbReference type="Pfam" id="PF09424">
    <property type="entry name" value="YqeY"/>
    <property type="match status" value="1"/>
</dbReference>